<dbReference type="InterPro" id="IPR009778">
    <property type="entry name" value="ROF"/>
</dbReference>
<dbReference type="Pfam" id="PF07073">
    <property type="entry name" value="ROF"/>
    <property type="match status" value="1"/>
</dbReference>
<dbReference type="SUPFAM" id="SSF101744">
    <property type="entry name" value="Rof/RNase P subunit-like"/>
    <property type="match status" value="1"/>
</dbReference>
<sequence>MSEPYQPIACAFHEQLELAALKRQPVILHLQDGRSLAGVIEDVWTAQGAEYLRLKAGNEPVTLRLDLLARLEEAL</sequence>
<name>A0ABU9D3R0_9PROT</name>
<reference evidence="1 2" key="1">
    <citation type="submission" date="2024-04" db="EMBL/GenBank/DDBJ databases">
        <authorList>
            <person name="Abashina T."/>
            <person name="Shaikin A."/>
        </authorList>
    </citation>
    <scope>NUCLEOTIDE SEQUENCE [LARGE SCALE GENOMIC DNA]</scope>
    <source>
        <strain evidence="1 2">AAFK</strain>
    </source>
</reference>
<evidence type="ECO:0000313" key="2">
    <source>
        <dbReference type="Proteomes" id="UP001446205"/>
    </source>
</evidence>
<comment type="caution">
    <text evidence="1">The sequence shown here is derived from an EMBL/GenBank/DDBJ whole genome shotgun (WGS) entry which is preliminary data.</text>
</comment>
<protein>
    <submittedName>
        <fullName evidence="1">Rho-binding antiterminator</fullName>
    </submittedName>
</protein>
<keyword evidence="2" id="KW-1185">Reference proteome</keyword>
<organism evidence="1 2">
    <name type="scientific">Thermithiobacillus plumbiphilus</name>
    <dbReference type="NCBI Taxonomy" id="1729899"/>
    <lineage>
        <taxon>Bacteria</taxon>
        <taxon>Pseudomonadati</taxon>
        <taxon>Pseudomonadota</taxon>
        <taxon>Acidithiobacillia</taxon>
        <taxon>Acidithiobacillales</taxon>
        <taxon>Thermithiobacillaceae</taxon>
        <taxon>Thermithiobacillus</taxon>
    </lineage>
</organism>
<dbReference type="InterPro" id="IPR023534">
    <property type="entry name" value="Rof/RNase_P-like"/>
</dbReference>
<dbReference type="RefSeq" id="WP_341369272.1">
    <property type="nucleotide sequence ID" value="NZ_JBBPCO010000001.1"/>
</dbReference>
<dbReference type="Proteomes" id="UP001446205">
    <property type="component" value="Unassembled WGS sequence"/>
</dbReference>
<gene>
    <name evidence="1" type="ORF">WOB96_00355</name>
</gene>
<dbReference type="Gene3D" id="2.30.30.400">
    <property type="entry name" value="Rof-like"/>
    <property type="match status" value="1"/>
</dbReference>
<proteinExistence type="predicted"/>
<dbReference type="EMBL" id="JBBPCO010000001">
    <property type="protein sequence ID" value="MEK8088206.1"/>
    <property type="molecule type" value="Genomic_DNA"/>
</dbReference>
<evidence type="ECO:0000313" key="1">
    <source>
        <dbReference type="EMBL" id="MEK8088206.1"/>
    </source>
</evidence>
<accession>A0ABU9D3R0</accession>
<dbReference type="InterPro" id="IPR038626">
    <property type="entry name" value="Rof-like_sf"/>
</dbReference>